<protein>
    <recommendedName>
        <fullName evidence="3">DUF3168 domain-containing protein</fullName>
    </recommendedName>
</protein>
<name>A0ABQ6F7X5_9RHOO</name>
<evidence type="ECO:0000313" key="2">
    <source>
        <dbReference type="Proteomes" id="UP001157167"/>
    </source>
</evidence>
<comment type="caution">
    <text evidence="1">The sequence shown here is derived from an EMBL/GenBank/DDBJ whole genome shotgun (WGS) entry which is preliminary data.</text>
</comment>
<keyword evidence="2" id="KW-1185">Reference proteome</keyword>
<accession>A0ABQ6F7X5</accession>
<gene>
    <name evidence="1" type="ORF">GCM10007933_02390</name>
</gene>
<dbReference type="Proteomes" id="UP001157167">
    <property type="component" value="Unassembled WGS sequence"/>
</dbReference>
<sequence>MTTLREQITAQTVAALTGVTPAGDNVFRSREVSITRGLTPAIVVMPESLVSTRMGASADRQELVLVLEIFVRGDPWDAIADQVAEVAHRVMMKDQTIRIYALDVRRLGAEYEAQEADRTAGVLSARYQITYLTRPDDLASQPV</sequence>
<evidence type="ECO:0000313" key="1">
    <source>
        <dbReference type="EMBL" id="GLT20787.1"/>
    </source>
</evidence>
<proteinExistence type="predicted"/>
<dbReference type="RefSeq" id="WP_284186379.1">
    <property type="nucleotide sequence ID" value="NZ_BSPX01000002.1"/>
</dbReference>
<dbReference type="EMBL" id="BSPX01000002">
    <property type="protein sequence ID" value="GLT20787.1"/>
    <property type="molecule type" value="Genomic_DNA"/>
</dbReference>
<reference evidence="2" key="1">
    <citation type="journal article" date="2019" name="Int. J. Syst. Evol. Microbiol.">
        <title>The Global Catalogue of Microorganisms (GCM) 10K type strain sequencing project: providing services to taxonomists for standard genome sequencing and annotation.</title>
        <authorList>
            <consortium name="The Broad Institute Genomics Platform"/>
            <consortium name="The Broad Institute Genome Sequencing Center for Infectious Disease"/>
            <person name="Wu L."/>
            <person name="Ma J."/>
        </authorList>
    </citation>
    <scope>NUCLEOTIDE SEQUENCE [LARGE SCALE GENOMIC DNA]</scope>
    <source>
        <strain evidence="2">NBRC 102407</strain>
    </source>
</reference>
<dbReference type="Gene3D" id="3.30.70.1700">
    <property type="entry name" value="Phage minor tail protein U"/>
    <property type="match status" value="1"/>
</dbReference>
<dbReference type="InterPro" id="IPR038512">
    <property type="entry name" value="GpU-like_sf"/>
</dbReference>
<organism evidence="1 2">
    <name type="scientific">Zoogloea oryzae</name>
    <dbReference type="NCBI Taxonomy" id="310767"/>
    <lineage>
        <taxon>Bacteria</taxon>
        <taxon>Pseudomonadati</taxon>
        <taxon>Pseudomonadota</taxon>
        <taxon>Betaproteobacteria</taxon>
        <taxon>Rhodocyclales</taxon>
        <taxon>Zoogloeaceae</taxon>
        <taxon>Zoogloea</taxon>
    </lineage>
</organism>
<evidence type="ECO:0008006" key="3">
    <source>
        <dbReference type="Google" id="ProtNLM"/>
    </source>
</evidence>